<keyword evidence="3" id="KW-1185">Reference proteome</keyword>
<comment type="similarity">
    <text evidence="1">Belongs to the MT-A70-like family.</text>
</comment>
<evidence type="ECO:0000313" key="3">
    <source>
        <dbReference type="Proteomes" id="UP001316803"/>
    </source>
</evidence>
<dbReference type="GO" id="GO:0032259">
    <property type="term" value="P:methylation"/>
    <property type="evidence" value="ECO:0007669"/>
    <property type="project" value="InterPro"/>
</dbReference>
<dbReference type="SUPFAM" id="SSF53335">
    <property type="entry name" value="S-adenosyl-L-methionine-dependent methyltransferases"/>
    <property type="match status" value="1"/>
</dbReference>
<accession>A0AAN8IL85</accession>
<comment type="caution">
    <text evidence="2">The sequence shown here is derived from an EMBL/GenBank/DDBJ whole genome shotgun (WGS) entry which is preliminary data.</text>
</comment>
<gene>
    <name evidence="2" type="ORF">OHC33_006868</name>
</gene>
<dbReference type="PROSITE" id="PS51143">
    <property type="entry name" value="MT_A70"/>
    <property type="match status" value="1"/>
</dbReference>
<dbReference type="InterPro" id="IPR029063">
    <property type="entry name" value="SAM-dependent_MTases_sf"/>
</dbReference>
<dbReference type="InterPro" id="IPR002052">
    <property type="entry name" value="DNA_methylase_N6_adenine_CS"/>
</dbReference>
<dbReference type="Proteomes" id="UP001316803">
    <property type="component" value="Unassembled WGS sequence"/>
</dbReference>
<dbReference type="EMBL" id="JAKLMC020000017">
    <property type="protein sequence ID" value="KAK5951982.1"/>
    <property type="molecule type" value="Genomic_DNA"/>
</dbReference>
<dbReference type="InterPro" id="IPR007757">
    <property type="entry name" value="MT-A70-like"/>
</dbReference>
<reference evidence="2 3" key="1">
    <citation type="submission" date="2022-12" db="EMBL/GenBank/DDBJ databases">
        <title>Genomic features and morphological characterization of a novel Knufia sp. strain isolated from spacecraft assembly facility.</title>
        <authorList>
            <person name="Teixeira M."/>
            <person name="Chander A.M."/>
            <person name="Stajich J.E."/>
            <person name="Venkateswaran K."/>
        </authorList>
    </citation>
    <scope>NUCLEOTIDE SEQUENCE [LARGE SCALE GENOMIC DNA]</scope>
    <source>
        <strain evidence="2 3">FJI-L2-BK-P2</strain>
    </source>
</reference>
<dbReference type="AlphaFoldDB" id="A0AAN8IL85"/>
<dbReference type="Gene3D" id="3.40.50.150">
    <property type="entry name" value="Vaccinia Virus protein VP39"/>
    <property type="match status" value="1"/>
</dbReference>
<protein>
    <recommendedName>
        <fullName evidence="4">MT-A70-domain-containing protein</fullName>
    </recommendedName>
</protein>
<dbReference type="PANTHER" id="PTHR12829:SF4">
    <property type="entry name" value="N(6)-ADENINE-SPECIFIC METHYLTRANSFERASE METTL4"/>
    <property type="match status" value="1"/>
</dbReference>
<evidence type="ECO:0000256" key="1">
    <source>
        <dbReference type="PROSITE-ProRule" id="PRU00489"/>
    </source>
</evidence>
<dbReference type="PANTHER" id="PTHR12829">
    <property type="entry name" value="N6-ADENOSINE-METHYLTRANSFERASE"/>
    <property type="match status" value="1"/>
</dbReference>
<dbReference type="Pfam" id="PF05063">
    <property type="entry name" value="MT-A70"/>
    <property type="match status" value="1"/>
</dbReference>
<dbReference type="GO" id="GO:0008168">
    <property type="term" value="F:methyltransferase activity"/>
    <property type="evidence" value="ECO:0007669"/>
    <property type="project" value="InterPro"/>
</dbReference>
<dbReference type="GO" id="GO:0005634">
    <property type="term" value="C:nucleus"/>
    <property type="evidence" value="ECO:0007669"/>
    <property type="project" value="TreeGrafter"/>
</dbReference>
<organism evidence="2 3">
    <name type="scientific">Knufia fluminis</name>
    <dbReference type="NCBI Taxonomy" id="191047"/>
    <lineage>
        <taxon>Eukaryota</taxon>
        <taxon>Fungi</taxon>
        <taxon>Dikarya</taxon>
        <taxon>Ascomycota</taxon>
        <taxon>Pezizomycotina</taxon>
        <taxon>Eurotiomycetes</taxon>
        <taxon>Chaetothyriomycetidae</taxon>
        <taxon>Chaetothyriales</taxon>
        <taxon>Trichomeriaceae</taxon>
        <taxon>Knufia</taxon>
    </lineage>
</organism>
<dbReference type="PROSITE" id="PS00092">
    <property type="entry name" value="N6_MTASE"/>
    <property type="match status" value="1"/>
</dbReference>
<name>A0AAN8IL85_9EURO</name>
<sequence length="371" mass="41981">MSQAILFSSHEQTTFLVDLPESIGSAQGGGRIYSSLPVVTPFVTPEPKGSKRDAFIAKLPQDHVAHHNEIQSHCERALTAVEDFPAIRQWCLPRMQSLGDDSVAIEPATAASQSTPCLPLVLSSMQNDFVSVHDIQNELVHNDNARTAYLVFKDNASMLVPGHSTFMWSSVERGLNLMSAKTSTVYGKHHQFDLILMDPPWANRSVRNSQKYHTSEEQWSDPFEKALPFIDYLSQSDGHAAIWITNKAAIRDQVLAAMAQRGLHLVEEWIWLKITIKGEPITPLNGVWRKPYELLLIFGRVHTTATPTRRVIVAAPDMHSRKPNLKSLFEKLFRAHRVLELFARNLTSGWWCIGDEVLKFQDTRLWHKHPP</sequence>
<evidence type="ECO:0000313" key="2">
    <source>
        <dbReference type="EMBL" id="KAK5951982.1"/>
    </source>
</evidence>
<dbReference type="GO" id="GO:0003676">
    <property type="term" value="F:nucleic acid binding"/>
    <property type="evidence" value="ECO:0007669"/>
    <property type="project" value="InterPro"/>
</dbReference>
<evidence type="ECO:0008006" key="4">
    <source>
        <dbReference type="Google" id="ProtNLM"/>
    </source>
</evidence>
<proteinExistence type="inferred from homology"/>